<evidence type="ECO:0000313" key="2">
    <source>
        <dbReference type="Proteomes" id="UP001157974"/>
    </source>
</evidence>
<dbReference type="EMBL" id="JAMWBK010000008">
    <property type="protein sequence ID" value="KAJ8903098.1"/>
    <property type="molecule type" value="Genomic_DNA"/>
</dbReference>
<dbReference type="SUPFAM" id="SSF54518">
    <property type="entry name" value="Tubby C-terminal domain-like"/>
    <property type="match status" value="1"/>
</dbReference>
<dbReference type="Proteomes" id="UP001157974">
    <property type="component" value="Unassembled WGS sequence"/>
</dbReference>
<evidence type="ECO:0000313" key="1">
    <source>
        <dbReference type="EMBL" id="KAJ8903098.1"/>
    </source>
</evidence>
<protein>
    <submittedName>
        <fullName evidence="1">Uncharacterized protein</fullName>
    </submittedName>
</protein>
<dbReference type="InterPro" id="IPR025659">
    <property type="entry name" value="Tubby-like_C"/>
</dbReference>
<proteinExistence type="predicted"/>
<dbReference type="InterPro" id="IPR038595">
    <property type="entry name" value="LOR_sf"/>
</dbReference>
<dbReference type="AlphaFoldDB" id="A0AAV8UPU0"/>
<gene>
    <name evidence="1" type="ORF">NDN08_006413</name>
</gene>
<organism evidence="1 2">
    <name type="scientific">Rhodosorus marinus</name>
    <dbReference type="NCBI Taxonomy" id="101924"/>
    <lineage>
        <taxon>Eukaryota</taxon>
        <taxon>Rhodophyta</taxon>
        <taxon>Stylonematophyceae</taxon>
        <taxon>Stylonematales</taxon>
        <taxon>Stylonemataceae</taxon>
        <taxon>Rhodosorus</taxon>
    </lineage>
</organism>
<comment type="caution">
    <text evidence="1">The sequence shown here is derived from an EMBL/GenBank/DDBJ whole genome shotgun (WGS) entry which is preliminary data.</text>
</comment>
<keyword evidence="2" id="KW-1185">Reference proteome</keyword>
<name>A0AAV8UPU0_9RHOD</name>
<dbReference type="Gene3D" id="2.40.160.200">
    <property type="entry name" value="LURP1-related"/>
    <property type="match status" value="1"/>
</dbReference>
<reference evidence="1 2" key="1">
    <citation type="journal article" date="2023" name="Nat. Commun.">
        <title>Origin of minicircular mitochondrial genomes in red algae.</title>
        <authorList>
            <person name="Lee Y."/>
            <person name="Cho C.H."/>
            <person name="Lee Y.M."/>
            <person name="Park S.I."/>
            <person name="Yang J.H."/>
            <person name="West J.A."/>
            <person name="Bhattacharya D."/>
            <person name="Yoon H.S."/>
        </authorList>
    </citation>
    <scope>NUCLEOTIDE SEQUENCE [LARGE SCALE GENOMIC DNA]</scope>
    <source>
        <strain evidence="1 2">CCMP1338</strain>
        <tissue evidence="1">Whole cell</tissue>
    </source>
</reference>
<sequence length="317" mass="35189">MSSHGKKKRSEMDAMNDPEFALEIALGPASTDLKAQEKGSGIEFKKMCFDENVKYLFKSAHLSADDYRIYDGKGGKMILHSHHPGKDPFESLDPLGMATNHHPYNRKNNMMPTGEWNAHCDVTGSHGFPSFKIRPKSVSRHGRQYISSKDGHCFMNMCKQSKLKTMSVRTSLDICDGDSSDPVYNVQTDLAARTVVVRNMKDEQVMFMQKSSKALVLNVATGHGSESIIEIAAGCDVTAMLAIVYGIKQVGESYMKDAVENYVLDPAKDQAMDSATGYVEQNFGTLGKAAVKLTRDSSNHATKAAREYQKFHKMFYS</sequence>
<accession>A0AAV8UPU0</accession>